<organism evidence="1 2">
    <name type="scientific">Kitasatospora cathayae</name>
    <dbReference type="NCBI Taxonomy" id="3004092"/>
    <lineage>
        <taxon>Bacteria</taxon>
        <taxon>Bacillati</taxon>
        <taxon>Actinomycetota</taxon>
        <taxon>Actinomycetes</taxon>
        <taxon>Kitasatosporales</taxon>
        <taxon>Streptomycetaceae</taxon>
        <taxon>Kitasatospora</taxon>
    </lineage>
</organism>
<dbReference type="Proteomes" id="UP001212821">
    <property type="component" value="Chromosome"/>
</dbReference>
<name>A0ABY7PXF6_9ACTN</name>
<reference evidence="2" key="1">
    <citation type="submission" date="2022-12" db="EMBL/GenBank/DDBJ databases">
        <authorList>
            <person name="Mo P."/>
        </authorList>
    </citation>
    <scope>NUCLEOTIDE SEQUENCE [LARGE SCALE GENOMIC DNA]</scope>
    <source>
        <strain evidence="2">HUAS 3-15</strain>
    </source>
</reference>
<evidence type="ECO:0000313" key="1">
    <source>
        <dbReference type="EMBL" id="WBP84651.1"/>
    </source>
</evidence>
<gene>
    <name evidence="1" type="ORF">O1G21_01475</name>
</gene>
<protein>
    <submittedName>
        <fullName evidence="1">Uncharacterized protein</fullName>
    </submittedName>
</protein>
<evidence type="ECO:0000313" key="2">
    <source>
        <dbReference type="Proteomes" id="UP001212821"/>
    </source>
</evidence>
<sequence length="84" mass="9032">MRNGTVTVREDDDPPPRYAFLGVRPCDLRAVAVQGWVLTGGAYADSVYGLRRASAFPVVAECTELCGRGAARRFGRPCCGRRGG</sequence>
<dbReference type="RefSeq" id="WP_270140034.1">
    <property type="nucleotide sequence ID" value="NZ_CP115450.1"/>
</dbReference>
<proteinExistence type="predicted"/>
<dbReference type="EMBL" id="CP115450">
    <property type="protein sequence ID" value="WBP84651.1"/>
    <property type="molecule type" value="Genomic_DNA"/>
</dbReference>
<accession>A0ABY7PXF6</accession>
<keyword evidence="2" id="KW-1185">Reference proteome</keyword>